<dbReference type="PANTHER" id="PTHR13173">
    <property type="entry name" value="WW DOMAIN BINDING PROTEIN 4"/>
    <property type="match status" value="1"/>
</dbReference>
<keyword evidence="4" id="KW-0862">Zinc</keyword>
<evidence type="ECO:0000256" key="2">
    <source>
        <dbReference type="ARBA" id="ARBA00022723"/>
    </source>
</evidence>
<proteinExistence type="predicted"/>
<dbReference type="GeneID" id="18912956"/>
<feature type="compositionally biased region" description="Polar residues" evidence="6">
    <location>
        <begin position="310"/>
        <end position="326"/>
    </location>
</feature>
<comment type="subcellular location">
    <subcellularLocation>
        <location evidence="1">Nucleus</location>
    </subcellularLocation>
</comment>
<dbReference type="SUPFAM" id="SSF57667">
    <property type="entry name" value="beta-beta-alpha zinc fingers"/>
    <property type="match status" value="1"/>
</dbReference>
<feature type="region of interest" description="Disordered" evidence="6">
    <location>
        <begin position="303"/>
        <end position="379"/>
    </location>
</feature>
<feature type="compositionally biased region" description="Basic and acidic residues" evidence="6">
    <location>
        <begin position="331"/>
        <end position="351"/>
    </location>
</feature>
<dbReference type="STRING" id="650164.K5WVT2"/>
<dbReference type="KEGG" id="pco:PHACADRAFT_210366"/>
<evidence type="ECO:0000256" key="5">
    <source>
        <dbReference type="ARBA" id="ARBA00023242"/>
    </source>
</evidence>
<accession>K5WVT2</accession>
<name>K5WVT2_PHACS</name>
<dbReference type="PROSITE" id="PS50171">
    <property type="entry name" value="ZF_MATRIN"/>
    <property type="match status" value="1"/>
</dbReference>
<feature type="region of interest" description="Disordered" evidence="6">
    <location>
        <begin position="73"/>
        <end position="211"/>
    </location>
</feature>
<dbReference type="GO" id="GO:0003723">
    <property type="term" value="F:RNA binding"/>
    <property type="evidence" value="ECO:0007669"/>
    <property type="project" value="TreeGrafter"/>
</dbReference>
<dbReference type="InterPro" id="IPR036236">
    <property type="entry name" value="Znf_C2H2_sf"/>
</dbReference>
<evidence type="ECO:0000313" key="8">
    <source>
        <dbReference type="EMBL" id="EKM54567.1"/>
    </source>
</evidence>
<keyword evidence="5" id="KW-0539">Nucleus</keyword>
<keyword evidence="9" id="KW-1185">Reference proteome</keyword>
<protein>
    <recommendedName>
        <fullName evidence="7">Matrin-type domain-containing protein</fullName>
    </recommendedName>
</protein>
<feature type="domain" description="Matrin-type" evidence="7">
    <location>
        <begin position="11"/>
        <end position="42"/>
    </location>
</feature>
<evidence type="ECO:0000259" key="7">
    <source>
        <dbReference type="PROSITE" id="PS50171"/>
    </source>
</evidence>
<dbReference type="HOGENOM" id="CLU_065002_0_0_1"/>
<gene>
    <name evidence="8" type="ORF">PHACADRAFT_210366</name>
</gene>
<dbReference type="SMART" id="SM00451">
    <property type="entry name" value="ZnF_U1"/>
    <property type="match status" value="1"/>
</dbReference>
<keyword evidence="2" id="KW-0479">Metal-binding</keyword>
<evidence type="ECO:0000256" key="6">
    <source>
        <dbReference type="SAM" id="MobiDB-lite"/>
    </source>
</evidence>
<evidence type="ECO:0000256" key="1">
    <source>
        <dbReference type="ARBA" id="ARBA00004123"/>
    </source>
</evidence>
<dbReference type="InterPro" id="IPR013085">
    <property type="entry name" value="U1-CZ_Znf_C2H2"/>
</dbReference>
<feature type="compositionally biased region" description="Acidic residues" evidence="6">
    <location>
        <begin position="161"/>
        <end position="171"/>
    </location>
</feature>
<dbReference type="GO" id="GO:0071011">
    <property type="term" value="C:precatalytic spliceosome"/>
    <property type="evidence" value="ECO:0007669"/>
    <property type="project" value="TreeGrafter"/>
</dbReference>
<dbReference type="GO" id="GO:0000398">
    <property type="term" value="P:mRNA splicing, via spliceosome"/>
    <property type="evidence" value="ECO:0007669"/>
    <property type="project" value="InterPro"/>
</dbReference>
<feature type="compositionally biased region" description="Basic and acidic residues" evidence="6">
    <location>
        <begin position="129"/>
        <end position="140"/>
    </location>
</feature>
<dbReference type="InterPro" id="IPR040023">
    <property type="entry name" value="WBP4"/>
</dbReference>
<feature type="region of interest" description="Disordered" evidence="6">
    <location>
        <begin position="257"/>
        <end position="283"/>
    </location>
</feature>
<dbReference type="Pfam" id="PF06220">
    <property type="entry name" value="zf-U1"/>
    <property type="match status" value="1"/>
</dbReference>
<evidence type="ECO:0000256" key="4">
    <source>
        <dbReference type="ARBA" id="ARBA00022833"/>
    </source>
</evidence>
<dbReference type="InterPro" id="IPR003604">
    <property type="entry name" value="Matrin/U1-like-C_Znf_C2H2"/>
</dbReference>
<dbReference type="InterPro" id="IPR000690">
    <property type="entry name" value="Matrin/U1-C_Znf_C2H2"/>
</dbReference>
<dbReference type="AlphaFoldDB" id="K5WVT2"/>
<evidence type="ECO:0000313" key="9">
    <source>
        <dbReference type="Proteomes" id="UP000008370"/>
    </source>
</evidence>
<dbReference type="RefSeq" id="XP_007397256.1">
    <property type="nucleotide sequence ID" value="XM_007397194.1"/>
</dbReference>
<dbReference type="PANTHER" id="PTHR13173:SF10">
    <property type="entry name" value="WW DOMAIN-BINDING PROTEIN 4"/>
    <property type="match status" value="1"/>
</dbReference>
<dbReference type="EMBL" id="JH930473">
    <property type="protein sequence ID" value="EKM54567.1"/>
    <property type="molecule type" value="Genomic_DNA"/>
</dbReference>
<dbReference type="OrthoDB" id="191651at2759"/>
<keyword evidence="3" id="KW-0863">Zinc-finger</keyword>
<dbReference type="Proteomes" id="UP000008370">
    <property type="component" value="Unassembled WGS sequence"/>
</dbReference>
<reference evidence="8 9" key="1">
    <citation type="journal article" date="2012" name="BMC Genomics">
        <title>Comparative genomics of the white-rot fungi, Phanerochaete carnosa and P. chrysosporium, to elucidate the genetic basis of the distinct wood types they colonize.</title>
        <authorList>
            <person name="Suzuki H."/>
            <person name="MacDonald J."/>
            <person name="Syed K."/>
            <person name="Salamov A."/>
            <person name="Hori C."/>
            <person name="Aerts A."/>
            <person name="Henrissat B."/>
            <person name="Wiebenga A."/>
            <person name="vanKuyk P.A."/>
            <person name="Barry K."/>
            <person name="Lindquist E."/>
            <person name="LaButti K."/>
            <person name="Lapidus A."/>
            <person name="Lucas S."/>
            <person name="Coutinho P."/>
            <person name="Gong Y."/>
            <person name="Samejima M."/>
            <person name="Mahadevan R."/>
            <person name="Abou-Zaid M."/>
            <person name="de Vries R.P."/>
            <person name="Igarashi K."/>
            <person name="Yadav J.S."/>
            <person name="Grigoriev I.V."/>
            <person name="Master E.R."/>
        </authorList>
    </citation>
    <scope>NUCLEOTIDE SEQUENCE [LARGE SCALE GENOMIC DNA]</scope>
    <source>
        <strain evidence="8 9">HHB-10118-sp</strain>
    </source>
</reference>
<organism evidence="8 9">
    <name type="scientific">Phanerochaete carnosa (strain HHB-10118-sp)</name>
    <name type="common">White-rot fungus</name>
    <name type="synonym">Peniophora carnosa</name>
    <dbReference type="NCBI Taxonomy" id="650164"/>
    <lineage>
        <taxon>Eukaryota</taxon>
        <taxon>Fungi</taxon>
        <taxon>Dikarya</taxon>
        <taxon>Basidiomycota</taxon>
        <taxon>Agaricomycotina</taxon>
        <taxon>Agaricomycetes</taxon>
        <taxon>Polyporales</taxon>
        <taxon>Phanerochaetaceae</taxon>
        <taxon>Phanerochaete</taxon>
    </lineage>
</organism>
<evidence type="ECO:0000256" key="3">
    <source>
        <dbReference type="ARBA" id="ARBA00022771"/>
    </source>
</evidence>
<dbReference type="GO" id="GO:0008270">
    <property type="term" value="F:zinc ion binding"/>
    <property type="evidence" value="ECO:0007669"/>
    <property type="project" value="UniProtKB-KW"/>
</dbReference>
<dbReference type="InParanoid" id="K5WVT2"/>
<dbReference type="Gene3D" id="3.30.160.60">
    <property type="entry name" value="Classic Zinc Finger"/>
    <property type="match status" value="1"/>
</dbReference>
<feature type="compositionally biased region" description="Polar residues" evidence="6">
    <location>
        <begin position="88"/>
        <end position="101"/>
    </location>
</feature>
<sequence>MSEYWVSHKKYFCKYCDIYIADDKPSRTQHETGLRHKGNVERFVRGLYKAGEKRKQDSEEERREMARIERAAAASYAQDVSSGLVKPGSSSVASAKQTQAGPSKPSARPSDPYANYTTAASLGYADPDEERRRAEAERRRNQGVVGAWEVIAVEEPVSAGEAEEAGEEQEEAGGREDGGEGGTPPVPAQPSLKREAEAPPDDDDARQFKFRRKKLDTGFGEIYDPGLIPVKLKAKKEELAESTLKMEESLAPVRLAPSVSNPNATAMPKWSARGWSKPGEAKEAKEAKQYEVLLAAEPPILPNAAESAAVNENTTASDAQETTQVTDDPPAENKEPEVKGEEAFEVKKESETITSMAPPSLFKKRKAPLASAGSRGRGL</sequence>